<keyword evidence="1" id="KW-0472">Membrane</keyword>
<sequence>MPKIKESRSLFESLINSPISIVLVLLLCGILWFYSKKRENITFDSSHRSITLSINNNNYLNYKIHENGRISGRVINADIKKLSLSEGGISAFVFYLTDSDYQDFEKNYLATSKCPASFLNSNSQALALVPASQDELEQIKKLDLKEGDKITFEGQYLVYEYGKIHGLDLRYDPGKIRPFHLIKPYIDKSTRNLHYTKTKFSFF</sequence>
<evidence type="ECO:0000256" key="1">
    <source>
        <dbReference type="SAM" id="Phobius"/>
    </source>
</evidence>
<accession>A0A7X9IKI6</accession>
<dbReference type="AlphaFoldDB" id="A0A7X9IKI6"/>
<keyword evidence="1" id="KW-1133">Transmembrane helix</keyword>
<organism evidence="2 3">
    <name type="scientific">SAR324 cluster bacterium</name>
    <dbReference type="NCBI Taxonomy" id="2024889"/>
    <lineage>
        <taxon>Bacteria</taxon>
        <taxon>Deltaproteobacteria</taxon>
        <taxon>SAR324 cluster</taxon>
    </lineage>
</organism>
<feature type="transmembrane region" description="Helical" evidence="1">
    <location>
        <begin position="15"/>
        <end position="34"/>
    </location>
</feature>
<evidence type="ECO:0000313" key="2">
    <source>
        <dbReference type="EMBL" id="NMC63164.1"/>
    </source>
</evidence>
<dbReference type="EMBL" id="JAAZON010000369">
    <property type="protein sequence ID" value="NMC63164.1"/>
    <property type="molecule type" value="Genomic_DNA"/>
</dbReference>
<comment type="caution">
    <text evidence="2">The sequence shown here is derived from an EMBL/GenBank/DDBJ whole genome shotgun (WGS) entry which is preliminary data.</text>
</comment>
<evidence type="ECO:0000313" key="3">
    <source>
        <dbReference type="Proteomes" id="UP000524246"/>
    </source>
</evidence>
<keyword evidence="1" id="KW-0812">Transmembrane</keyword>
<reference evidence="2 3" key="1">
    <citation type="journal article" date="2020" name="Biotechnol. Biofuels">
        <title>New insights from the biogas microbiome by comprehensive genome-resolved metagenomics of nearly 1600 species originating from multiple anaerobic digesters.</title>
        <authorList>
            <person name="Campanaro S."/>
            <person name="Treu L."/>
            <person name="Rodriguez-R L.M."/>
            <person name="Kovalovszki A."/>
            <person name="Ziels R.M."/>
            <person name="Maus I."/>
            <person name="Zhu X."/>
            <person name="Kougias P.G."/>
            <person name="Basile A."/>
            <person name="Luo G."/>
            <person name="Schluter A."/>
            <person name="Konstantinidis K.T."/>
            <person name="Angelidaki I."/>
        </authorList>
    </citation>
    <scope>NUCLEOTIDE SEQUENCE [LARGE SCALE GENOMIC DNA]</scope>
    <source>
        <strain evidence="2">AS27yjCOA_65</strain>
    </source>
</reference>
<proteinExistence type="predicted"/>
<name>A0A7X9IKI6_9DELT</name>
<protein>
    <submittedName>
        <fullName evidence="2">Uncharacterized protein</fullName>
    </submittedName>
</protein>
<gene>
    <name evidence="2" type="ORF">GYA55_08340</name>
</gene>
<dbReference type="Proteomes" id="UP000524246">
    <property type="component" value="Unassembled WGS sequence"/>
</dbReference>